<comment type="caution">
    <text evidence="1">The sequence shown here is derived from an EMBL/GenBank/DDBJ whole genome shotgun (WGS) entry which is preliminary data.</text>
</comment>
<organism evidence="1 3">
    <name type="scientific">Clostridium sulfidigenes</name>
    <dbReference type="NCBI Taxonomy" id="318464"/>
    <lineage>
        <taxon>Bacteria</taxon>
        <taxon>Bacillati</taxon>
        <taxon>Bacillota</taxon>
        <taxon>Clostridia</taxon>
        <taxon>Eubacteriales</taxon>
        <taxon>Clostridiaceae</taxon>
        <taxon>Clostridium</taxon>
    </lineage>
</organism>
<protein>
    <submittedName>
        <fullName evidence="1">Uncharacterized protein</fullName>
    </submittedName>
</protein>
<evidence type="ECO:0000313" key="3">
    <source>
        <dbReference type="Proteomes" id="UP000028542"/>
    </source>
</evidence>
<dbReference type="STRING" id="318464.IO99_04545"/>
<dbReference type="EMBL" id="SVCM01000069">
    <property type="protein sequence ID" value="MBE6059681.1"/>
    <property type="molecule type" value="Genomic_DNA"/>
</dbReference>
<gene>
    <name evidence="2" type="ORF">E7215_05840</name>
    <name evidence="1" type="ORF">IO99_04545</name>
</gene>
<reference evidence="1 3" key="1">
    <citation type="submission" date="2014-07" db="EMBL/GenBank/DDBJ databases">
        <title>Draft genome of Clostridium sulfidigenes 113A isolated from sediments associated with methane hydrate from Krishna Godavari basin.</title>
        <authorList>
            <person name="Honkalas V.S."/>
            <person name="Dabir A.P."/>
            <person name="Arora P."/>
            <person name="Dhakephalkar P.K."/>
        </authorList>
    </citation>
    <scope>NUCLEOTIDE SEQUENCE [LARGE SCALE GENOMIC DNA]</scope>
    <source>
        <strain evidence="1 3">113A</strain>
    </source>
</reference>
<dbReference type="Proteomes" id="UP000768462">
    <property type="component" value="Unassembled WGS sequence"/>
</dbReference>
<sequence length="60" mass="7219">MFNGKDKEKNIRRNYINKKEENLKKLYLNILNNSNDGTLKEELYEIFKDELDIINSNNLI</sequence>
<keyword evidence="3" id="KW-1185">Reference proteome</keyword>
<evidence type="ECO:0000313" key="1">
    <source>
        <dbReference type="EMBL" id="KEZ87673.1"/>
    </source>
</evidence>
<dbReference type="Proteomes" id="UP000028542">
    <property type="component" value="Unassembled WGS sequence"/>
</dbReference>
<dbReference type="RefSeq" id="WP_035130754.1">
    <property type="nucleotide sequence ID" value="NZ_JPMD01000009.1"/>
</dbReference>
<name>A0A084JFD9_9CLOT</name>
<evidence type="ECO:0000313" key="2">
    <source>
        <dbReference type="EMBL" id="MBE6059681.1"/>
    </source>
</evidence>
<proteinExistence type="predicted"/>
<accession>A0A084JFD9</accession>
<reference evidence="2" key="2">
    <citation type="submission" date="2019-04" db="EMBL/GenBank/DDBJ databases">
        <title>Evolution of Biomass-Degrading Anaerobic Consortia Revealed by Metagenomics.</title>
        <authorList>
            <person name="Peng X."/>
        </authorList>
    </citation>
    <scope>NUCLEOTIDE SEQUENCE</scope>
    <source>
        <strain evidence="2">SIG254</strain>
    </source>
</reference>
<dbReference type="EMBL" id="JPMD01000009">
    <property type="protein sequence ID" value="KEZ87673.1"/>
    <property type="molecule type" value="Genomic_DNA"/>
</dbReference>
<dbReference type="AlphaFoldDB" id="A0A084JFD9"/>